<keyword evidence="1" id="KW-1133">Transmembrane helix</keyword>
<dbReference type="Pfam" id="PF01917">
    <property type="entry name" value="Flagellin_arch-type"/>
    <property type="match status" value="1"/>
</dbReference>
<keyword evidence="1" id="KW-0812">Transmembrane</keyword>
<name>A0ABD4Z8T2_9CREN</name>
<keyword evidence="3" id="KW-1185">Reference proteome</keyword>
<dbReference type="RefSeq" id="WP_285273952.1">
    <property type="nucleotide sequence ID" value="NZ_JASNVW010000003.1"/>
</dbReference>
<dbReference type="Proteomes" id="UP001529235">
    <property type="component" value="Unassembled WGS sequence"/>
</dbReference>
<dbReference type="EMBL" id="JASNVW010000003">
    <property type="protein sequence ID" value="MDK6028968.1"/>
    <property type="molecule type" value="Genomic_DNA"/>
</dbReference>
<comment type="caution">
    <text evidence="2">The sequence shown here is derived from an EMBL/GenBank/DDBJ whole genome shotgun (WGS) entry which is preliminary data.</text>
</comment>
<reference evidence="2 3" key="1">
    <citation type="submission" date="2023-05" db="EMBL/GenBank/DDBJ databases">
        <title>A new hyperthermophilic archaea 'Ignisphaera cupida' sp. nov. and description of the family 'Ignisphaeraceae' fam. nov.</title>
        <authorList>
            <person name="Podosokorskaya O.A."/>
            <person name="Elcheninov A.G."/>
            <person name="Klukina A."/>
            <person name="Merkel A.Y."/>
        </authorList>
    </citation>
    <scope>NUCLEOTIDE SEQUENCE [LARGE SCALE GENOMIC DNA]</scope>
    <source>
        <strain evidence="2 3">4213-co</strain>
    </source>
</reference>
<sequence>MVSESINTAIIVIAGIILASMVSAMLLSQISVIDSSMRLIIKSAQNKISTQISIVLVSMNTSTTKYFVIYAKNTGSRAISQQELVQSDVYLQDSAKTILLLYSSSGGLGKWNYTESVQNGIWDVGETITIKAFNATSLSIPTRIVFVLPNGVSAEYQYTG</sequence>
<evidence type="ECO:0008006" key="4">
    <source>
        <dbReference type="Google" id="ProtNLM"/>
    </source>
</evidence>
<evidence type="ECO:0000256" key="1">
    <source>
        <dbReference type="SAM" id="Phobius"/>
    </source>
</evidence>
<evidence type="ECO:0000313" key="3">
    <source>
        <dbReference type="Proteomes" id="UP001529235"/>
    </source>
</evidence>
<accession>A0ABD4Z8T2</accession>
<evidence type="ECO:0000313" key="2">
    <source>
        <dbReference type="EMBL" id="MDK6028968.1"/>
    </source>
</evidence>
<dbReference type="AlphaFoldDB" id="A0ABD4Z8T2"/>
<dbReference type="InterPro" id="IPR002774">
    <property type="entry name" value="Flagellin_arc-type"/>
</dbReference>
<feature type="transmembrane region" description="Helical" evidence="1">
    <location>
        <begin position="6"/>
        <end position="28"/>
    </location>
</feature>
<gene>
    <name evidence="2" type="ORF">QPL79_06290</name>
</gene>
<proteinExistence type="predicted"/>
<protein>
    <recommendedName>
        <fullName evidence="4">Flagellin</fullName>
    </recommendedName>
</protein>
<organism evidence="2 3">
    <name type="scientific">Ignisphaera cupida</name>
    <dbReference type="NCBI Taxonomy" id="3050454"/>
    <lineage>
        <taxon>Archaea</taxon>
        <taxon>Thermoproteota</taxon>
        <taxon>Thermoprotei</taxon>
        <taxon>Desulfurococcales</taxon>
        <taxon>Desulfurococcaceae</taxon>
        <taxon>Ignisphaera</taxon>
    </lineage>
</organism>
<keyword evidence="1" id="KW-0472">Membrane</keyword>